<evidence type="ECO:0000256" key="2">
    <source>
        <dbReference type="ARBA" id="ARBA00018953"/>
    </source>
</evidence>
<dbReference type="SMART" id="SM00827">
    <property type="entry name" value="PKS_AT"/>
    <property type="match status" value="1"/>
</dbReference>
<sequence>MSKFAFLFPGQGSQAVGMLGGFAGNAVVAQTVAEASDALSFDLGRLIAEGPKEELDLTTNTQPVMLTAAVAVYRAWIAAGGPVPAMVAGHSLGEYSALVAAGVISFKDAVPLVRFRAQAMQEAVPVGRGGMAVILGLDGDQVRAVCLETAAEMPGSVIEPVNFNEPTQIVIAGHTGAIERACELAKAKGAKRAMKLAVSAPFHSSLLQPASDRLRAYMAGLEFSSPGIALVNNVDVAVVSDPQAIKEALVRQAASPVRWVETMQFMASVGVAQVIECAPSKVLIGMAKRIDVRLAGEALADQASLERVLAMVNAPDQA</sequence>
<dbReference type="GO" id="GO:0005829">
    <property type="term" value="C:cytosol"/>
    <property type="evidence" value="ECO:0007669"/>
    <property type="project" value="TreeGrafter"/>
</dbReference>
<dbReference type="PIRSF" id="PIRSF000446">
    <property type="entry name" value="Mct"/>
    <property type="match status" value="1"/>
</dbReference>
<dbReference type="EC" id="2.3.1.39" evidence="1 6"/>
<evidence type="ECO:0000256" key="3">
    <source>
        <dbReference type="ARBA" id="ARBA00022679"/>
    </source>
</evidence>
<dbReference type="InterPro" id="IPR014043">
    <property type="entry name" value="Acyl_transferase_dom"/>
</dbReference>
<dbReference type="AlphaFoldDB" id="A0A2G8SZN3"/>
<evidence type="ECO:0000256" key="6">
    <source>
        <dbReference type="PIRNR" id="PIRNR000446"/>
    </source>
</evidence>
<evidence type="ECO:0000313" key="9">
    <source>
        <dbReference type="EMBL" id="PIL38918.1"/>
    </source>
</evidence>
<gene>
    <name evidence="9" type="primary">fabD</name>
    <name evidence="9" type="ORF">CR103_15320</name>
</gene>
<dbReference type="Gene3D" id="3.40.366.10">
    <property type="entry name" value="Malonyl-Coenzyme A Acyl Carrier Protein, domain 2"/>
    <property type="match status" value="1"/>
</dbReference>
<dbReference type="Pfam" id="PF00698">
    <property type="entry name" value="Acyl_transf_1"/>
    <property type="match status" value="1"/>
</dbReference>
<protein>
    <recommendedName>
        <fullName evidence="2 6">Malonyl CoA-acyl carrier protein transacylase</fullName>
        <ecNumber evidence="1 6">2.3.1.39</ecNumber>
    </recommendedName>
</protein>
<dbReference type="InterPro" id="IPR001227">
    <property type="entry name" value="Ac_transferase_dom_sf"/>
</dbReference>
<dbReference type="InterPro" id="IPR016035">
    <property type="entry name" value="Acyl_Trfase/lysoPLipase"/>
</dbReference>
<feature type="active site" evidence="7">
    <location>
        <position position="91"/>
    </location>
</feature>
<dbReference type="InterPro" id="IPR016036">
    <property type="entry name" value="Malonyl_transacylase_ACP-bd"/>
</dbReference>
<evidence type="ECO:0000256" key="4">
    <source>
        <dbReference type="ARBA" id="ARBA00023315"/>
    </source>
</evidence>
<organism evidence="9 10">
    <name type="scientific">Massilia psychrophila</name>
    <dbReference type="NCBI Taxonomy" id="1603353"/>
    <lineage>
        <taxon>Bacteria</taxon>
        <taxon>Pseudomonadati</taxon>
        <taxon>Pseudomonadota</taxon>
        <taxon>Betaproteobacteria</taxon>
        <taxon>Burkholderiales</taxon>
        <taxon>Oxalobacteraceae</taxon>
        <taxon>Telluria group</taxon>
        <taxon>Massilia</taxon>
    </lineage>
</organism>
<evidence type="ECO:0000259" key="8">
    <source>
        <dbReference type="SMART" id="SM00827"/>
    </source>
</evidence>
<accession>A0A2G8SZN3</accession>
<evidence type="ECO:0000256" key="1">
    <source>
        <dbReference type="ARBA" id="ARBA00013258"/>
    </source>
</evidence>
<evidence type="ECO:0000313" key="10">
    <source>
        <dbReference type="Proteomes" id="UP000228593"/>
    </source>
</evidence>
<dbReference type="InterPro" id="IPR050858">
    <property type="entry name" value="Mal-CoA-ACP_Trans/PKS_FabD"/>
</dbReference>
<dbReference type="SUPFAM" id="SSF55048">
    <property type="entry name" value="Probable ACP-binding domain of malonyl-CoA ACP transacylase"/>
    <property type="match status" value="1"/>
</dbReference>
<comment type="catalytic activity">
    <reaction evidence="5 6">
        <text>holo-[ACP] + malonyl-CoA = malonyl-[ACP] + CoA</text>
        <dbReference type="Rhea" id="RHEA:41792"/>
        <dbReference type="Rhea" id="RHEA-COMP:9623"/>
        <dbReference type="Rhea" id="RHEA-COMP:9685"/>
        <dbReference type="ChEBI" id="CHEBI:57287"/>
        <dbReference type="ChEBI" id="CHEBI:57384"/>
        <dbReference type="ChEBI" id="CHEBI:64479"/>
        <dbReference type="ChEBI" id="CHEBI:78449"/>
        <dbReference type="EC" id="2.3.1.39"/>
    </reaction>
</comment>
<dbReference type="Gene3D" id="3.30.70.250">
    <property type="entry name" value="Malonyl-CoA ACP transacylase, ACP-binding"/>
    <property type="match status" value="1"/>
</dbReference>
<proteinExistence type="inferred from homology"/>
<dbReference type="EMBL" id="PDOB01000026">
    <property type="protein sequence ID" value="PIL38918.1"/>
    <property type="molecule type" value="Genomic_DNA"/>
</dbReference>
<dbReference type="InterPro" id="IPR004410">
    <property type="entry name" value="Malonyl_CoA-ACP_transAc_FabD"/>
</dbReference>
<feature type="domain" description="Malonyl-CoA:ACP transacylase (MAT)" evidence="8">
    <location>
        <begin position="7"/>
        <end position="308"/>
    </location>
</feature>
<dbReference type="SUPFAM" id="SSF52151">
    <property type="entry name" value="FabD/lysophospholipase-like"/>
    <property type="match status" value="1"/>
</dbReference>
<dbReference type="OrthoDB" id="9808564at2"/>
<dbReference type="GO" id="GO:0004314">
    <property type="term" value="F:[acyl-carrier-protein] S-malonyltransferase activity"/>
    <property type="evidence" value="ECO:0007669"/>
    <property type="project" value="UniProtKB-EC"/>
</dbReference>
<name>A0A2G8SZN3_9BURK</name>
<keyword evidence="10" id="KW-1185">Reference proteome</keyword>
<keyword evidence="4 6" id="KW-0012">Acyltransferase</keyword>
<reference evidence="9 10" key="1">
    <citation type="submission" date="2017-10" db="EMBL/GenBank/DDBJ databases">
        <title>Massilia psychrophilum sp. nov., a novel purple-pigmented bacterium isolated from Tianshan glacier, Xinjiang Municipality, China.</title>
        <authorList>
            <person name="Wang H."/>
        </authorList>
    </citation>
    <scope>NUCLEOTIDE SEQUENCE [LARGE SCALE GENOMIC DNA]</scope>
    <source>
        <strain evidence="9 10">JCM 30813</strain>
    </source>
</reference>
<dbReference type="RefSeq" id="WP_099916840.1">
    <property type="nucleotide sequence ID" value="NZ_BMHS01000007.1"/>
</dbReference>
<comment type="similarity">
    <text evidence="6">Belongs to the fabD family.</text>
</comment>
<evidence type="ECO:0000256" key="5">
    <source>
        <dbReference type="ARBA" id="ARBA00048462"/>
    </source>
</evidence>
<feature type="active site" evidence="7">
    <location>
        <position position="203"/>
    </location>
</feature>
<dbReference type="InterPro" id="IPR024925">
    <property type="entry name" value="Malonyl_CoA-ACP_transAc"/>
</dbReference>
<dbReference type="PANTHER" id="PTHR42681:SF1">
    <property type="entry name" value="MALONYL-COA-ACYL CARRIER PROTEIN TRANSACYLASE, MITOCHONDRIAL"/>
    <property type="match status" value="1"/>
</dbReference>
<keyword evidence="3 6" id="KW-0808">Transferase</keyword>
<dbReference type="GO" id="GO:0006633">
    <property type="term" value="P:fatty acid biosynthetic process"/>
    <property type="evidence" value="ECO:0007669"/>
    <property type="project" value="TreeGrafter"/>
</dbReference>
<comment type="caution">
    <text evidence="9">The sequence shown here is derived from an EMBL/GenBank/DDBJ whole genome shotgun (WGS) entry which is preliminary data.</text>
</comment>
<dbReference type="PANTHER" id="PTHR42681">
    <property type="entry name" value="MALONYL-COA-ACYL CARRIER PROTEIN TRANSACYLASE, MITOCHONDRIAL"/>
    <property type="match status" value="1"/>
</dbReference>
<dbReference type="Proteomes" id="UP000228593">
    <property type="component" value="Unassembled WGS sequence"/>
</dbReference>
<dbReference type="FunFam" id="3.30.70.250:FF:000001">
    <property type="entry name" value="Malonyl CoA-acyl carrier protein transacylase"/>
    <property type="match status" value="1"/>
</dbReference>
<evidence type="ECO:0000256" key="7">
    <source>
        <dbReference type="PIRSR" id="PIRSR000446-1"/>
    </source>
</evidence>
<dbReference type="NCBIfam" id="TIGR00128">
    <property type="entry name" value="fabD"/>
    <property type="match status" value="1"/>
</dbReference>